<sequence length="183" mass="21157">MAQETCNCINAKNVDFSNVNSDTLELELGLCILESYGNHKADVDTFFNLSFNDESTLIKLGEDIAYKMMNECPKIIMAMAGSYMEEAGFNDVPPAPAPKNLEDLNMEPKLVSLNNDAVSYIMVTDEFNKEHIFIVSEQFEDYSLLNKSNYKKNFRIFYKEEEYFDLSEKRYVLKKVIKYLELI</sequence>
<evidence type="ECO:0000313" key="1">
    <source>
        <dbReference type="EMBL" id="HCY81136.1"/>
    </source>
</evidence>
<proteinExistence type="predicted"/>
<gene>
    <name evidence="1" type="ORF">DHV22_05765</name>
</gene>
<comment type="caution">
    <text evidence="1">The sequence shown here is derived from an EMBL/GenBank/DDBJ whole genome shotgun (WGS) entry which is preliminary data.</text>
</comment>
<accession>A0A3D6BPG0</accession>
<dbReference type="AlphaFoldDB" id="A0A3D6BPG0"/>
<organism evidence="1 2">
    <name type="scientific">Xanthomarina gelatinilytica</name>
    <dbReference type="NCBI Taxonomy" id="1137281"/>
    <lineage>
        <taxon>Bacteria</taxon>
        <taxon>Pseudomonadati</taxon>
        <taxon>Bacteroidota</taxon>
        <taxon>Flavobacteriia</taxon>
        <taxon>Flavobacteriales</taxon>
        <taxon>Flavobacteriaceae</taxon>
        <taxon>Xanthomarina</taxon>
    </lineage>
</organism>
<reference evidence="1 2" key="1">
    <citation type="journal article" date="2018" name="Nat. Biotechnol.">
        <title>A standardized bacterial taxonomy based on genome phylogeny substantially revises the tree of life.</title>
        <authorList>
            <person name="Parks D.H."/>
            <person name="Chuvochina M."/>
            <person name="Waite D.W."/>
            <person name="Rinke C."/>
            <person name="Skarshewski A."/>
            <person name="Chaumeil P.A."/>
            <person name="Hugenholtz P."/>
        </authorList>
    </citation>
    <scope>NUCLEOTIDE SEQUENCE [LARGE SCALE GENOMIC DNA]</scope>
    <source>
        <strain evidence="1">UBA10227</strain>
    </source>
</reference>
<protein>
    <submittedName>
        <fullName evidence="1">Uncharacterized protein</fullName>
    </submittedName>
</protein>
<dbReference type="Proteomes" id="UP000263268">
    <property type="component" value="Unassembled WGS sequence"/>
</dbReference>
<dbReference type="EMBL" id="DPRK01000098">
    <property type="protein sequence ID" value="HCY81136.1"/>
    <property type="molecule type" value="Genomic_DNA"/>
</dbReference>
<evidence type="ECO:0000313" key="2">
    <source>
        <dbReference type="Proteomes" id="UP000263268"/>
    </source>
</evidence>
<name>A0A3D6BPG0_9FLAO</name>